<dbReference type="Pfam" id="PF00010">
    <property type="entry name" value="HLH"/>
    <property type="match status" value="1"/>
</dbReference>
<sequence length="1176" mass="131989">MVDDWVIKTMYATKRRRKNPKSIKPLGTGSRHDQNVKSNPSKRHRERLNSELEHLASLLPFEQNVIVKLDKLSILRLAVSYLRMKCYFQSFSYDRMVAEHRLVSHLYHCPLDLTRIEGEACLQALNGFIFIMSCDGEVFSVSKTVEYYLGFHQADILHQSVLELIHSEDREEFRRQLSWRANLPPELQSCTLNEIISRDLAHHLQRRFTVRFRCLLDNTSGFITLELSGRLQFLHGQSRGKQSGSSLSGAHMIHTASGVRSISKPSSSALAAAACQYSLPPLGLFVVCSPLGPLPSLNGSQRDMTFKTKHQLDLTVTTIDSRTRMLFSYTDADLQQFKVYDLVHPEDLRYVAQGHREGEEDLTYPTGSVGLLVHRWISKSCEWIWLQSRVKLMMKNGKQDHIIVIHRQLSEQEGMELLIRRSDEYKLPFPLLEPETLLSEENLSSVGTGITDYNGPFAVSHLKDFDAGFLGSIINGGDRSGGCMHSLQKTNIASLSDNEVSHGVGPKRAFQQSSSFSRFTELLAITKDYPTSSRPSIRSPLPFSSQVIRHSTHTSKQTRQQMKDGCHNSRRKKNSAKEVAIPEAIHHPYGYSGIQGSLALSPALRLPTDEYSGNLYKESYLKPDACPFDSPLRNSGVMGQFSIPNHGLSTTLSDFNYSGHQLGLRTSGQYSTSPSNSLTQYAHHQQSFGLPDTFTRTVPLASPSGQEVRRDFGVQNFADSYTHYSGSYDAYSAAMAAAAMVAAASSYHPQHHNPNTQFAQLPSQLSIQPEPSFYADYIVPRLYQGSSQEVSCPEVLDTQEEIGLQRHPNRERCSPTLLMMNLRNVNNVPEGETLTDSYQEIEQNVDRLKQFSTVDTTGEFQRHGVIDDVRKVGYSGKVGELCREYGVSLLESDRLSRAESSELDLRTFKGQLEAGSVFHFSKQPTEIYSASTDFRRDTSLAGTVNLAPDAYKSFQAQTTASGESRTQKEQRVERSDKFTRKLEEYQTGTWRQQSQVSTTVGSLEVNDPGISVGDFEEQSSLKEGFQTGDNKSTSSLCSSSSSQMHSPVNQSQVDATHTKTQGTMLHTLSTITTQSSRDNHFWECKKQQSKSCIREQLTFNGTQFLPQSGTSTQHFSEADSLVTRQQYSAGNEFRTETEQFQSRPITEEPSRNPSPLLLNRTTSNVGYYRESLLGSI</sequence>
<feature type="compositionally biased region" description="Polar residues" evidence="6">
    <location>
        <begin position="548"/>
        <end position="560"/>
    </location>
</feature>
<dbReference type="GO" id="GO:0046983">
    <property type="term" value="F:protein dimerization activity"/>
    <property type="evidence" value="ECO:0007669"/>
    <property type="project" value="InterPro"/>
</dbReference>
<feature type="compositionally biased region" description="Polar residues" evidence="6">
    <location>
        <begin position="986"/>
        <end position="1001"/>
    </location>
</feature>
<dbReference type="InterPro" id="IPR039091">
    <property type="entry name" value="AHR/AHRR"/>
</dbReference>
<comment type="subcellular location">
    <subcellularLocation>
        <location evidence="1">Nucleus</location>
    </subcellularLocation>
</comment>
<reference evidence="9 10" key="2">
    <citation type="journal article" date="2021" name="Genomics">
        <title>High-quality reference genome for Clonorchis sinensis.</title>
        <authorList>
            <person name="Young N.D."/>
            <person name="Stroehlein A.J."/>
            <person name="Kinkar L."/>
            <person name="Wang T."/>
            <person name="Sohn W.M."/>
            <person name="Chang B.C.H."/>
            <person name="Kaur P."/>
            <person name="Weisz D."/>
            <person name="Dudchenko O."/>
            <person name="Aiden E.L."/>
            <person name="Korhonen P.K."/>
            <person name="Gasser R.B."/>
        </authorList>
    </citation>
    <scope>NUCLEOTIDE SEQUENCE [LARGE SCALE GENOMIC DNA]</scope>
    <source>
        <strain evidence="9">Cs-k2</strain>
    </source>
</reference>
<comment type="caution">
    <text evidence="9">The sequence shown here is derived from an EMBL/GenBank/DDBJ whole genome shotgun (WGS) entry which is preliminary data.</text>
</comment>
<dbReference type="GO" id="GO:0034751">
    <property type="term" value="C:aryl hydrocarbon receptor complex"/>
    <property type="evidence" value="ECO:0007669"/>
    <property type="project" value="TreeGrafter"/>
</dbReference>
<evidence type="ECO:0000256" key="6">
    <source>
        <dbReference type="SAM" id="MobiDB-lite"/>
    </source>
</evidence>
<dbReference type="Gene3D" id="3.30.450.20">
    <property type="entry name" value="PAS domain"/>
    <property type="match status" value="2"/>
</dbReference>
<dbReference type="CDD" id="cd19730">
    <property type="entry name" value="bHLH-PAS_spineless_like"/>
    <property type="match status" value="1"/>
</dbReference>
<keyword evidence="4" id="KW-0804">Transcription</keyword>
<keyword evidence="3" id="KW-0238">DNA-binding</keyword>
<dbReference type="AlphaFoldDB" id="A0A8T1M1N6"/>
<dbReference type="Gene3D" id="4.10.280.10">
    <property type="entry name" value="Helix-loop-helix DNA-binding domain"/>
    <property type="match status" value="1"/>
</dbReference>
<dbReference type="SUPFAM" id="SSF55785">
    <property type="entry name" value="PYP-like sensor domain (PAS domain)"/>
    <property type="match status" value="2"/>
</dbReference>
<dbReference type="PROSITE" id="PS50112">
    <property type="entry name" value="PAS"/>
    <property type="match status" value="1"/>
</dbReference>
<dbReference type="SMART" id="SM00353">
    <property type="entry name" value="HLH"/>
    <property type="match status" value="1"/>
</dbReference>
<feature type="region of interest" description="Disordered" evidence="6">
    <location>
        <begin position="15"/>
        <end position="44"/>
    </location>
</feature>
<dbReference type="InterPro" id="IPR013767">
    <property type="entry name" value="PAS_fold"/>
</dbReference>
<dbReference type="InterPro" id="IPR035965">
    <property type="entry name" value="PAS-like_dom_sf"/>
</dbReference>
<keyword evidence="2" id="KW-0805">Transcription regulation</keyword>
<keyword evidence="9" id="KW-0675">Receptor</keyword>
<feature type="domain" description="PAS" evidence="7">
    <location>
        <begin position="122"/>
        <end position="177"/>
    </location>
</feature>
<dbReference type="CDD" id="cd00130">
    <property type="entry name" value="PAS"/>
    <property type="match status" value="2"/>
</dbReference>
<proteinExistence type="predicted"/>
<feature type="domain" description="BHLH" evidence="8">
    <location>
        <begin position="32"/>
        <end position="85"/>
    </location>
</feature>
<evidence type="ECO:0000256" key="4">
    <source>
        <dbReference type="ARBA" id="ARBA00023163"/>
    </source>
</evidence>
<feature type="compositionally biased region" description="Low complexity" evidence="6">
    <location>
        <begin position="1032"/>
        <end position="1051"/>
    </location>
</feature>
<gene>
    <name evidence="9" type="ORF">CSKR_111047</name>
</gene>
<organism evidence="9 10">
    <name type="scientific">Clonorchis sinensis</name>
    <name type="common">Chinese liver fluke</name>
    <dbReference type="NCBI Taxonomy" id="79923"/>
    <lineage>
        <taxon>Eukaryota</taxon>
        <taxon>Metazoa</taxon>
        <taxon>Spiralia</taxon>
        <taxon>Lophotrochozoa</taxon>
        <taxon>Platyhelminthes</taxon>
        <taxon>Trematoda</taxon>
        <taxon>Digenea</taxon>
        <taxon>Opisthorchiida</taxon>
        <taxon>Opisthorchiata</taxon>
        <taxon>Opisthorchiidae</taxon>
        <taxon>Clonorchis</taxon>
    </lineage>
</organism>
<reference evidence="9 10" key="1">
    <citation type="journal article" date="2018" name="Biotechnol. Adv.">
        <title>Improved genomic resources and new bioinformatic workflow for the carcinogenic parasite Clonorchis sinensis: Biotechnological implications.</title>
        <authorList>
            <person name="Wang D."/>
            <person name="Korhonen P.K."/>
            <person name="Gasser R.B."/>
            <person name="Young N.D."/>
        </authorList>
    </citation>
    <scope>NUCLEOTIDE SEQUENCE [LARGE SCALE GENOMIC DNA]</scope>
    <source>
        <strain evidence="9">Cs-k2</strain>
    </source>
</reference>
<dbReference type="OrthoDB" id="7788762at2759"/>
<evidence type="ECO:0000256" key="1">
    <source>
        <dbReference type="ARBA" id="ARBA00004123"/>
    </source>
</evidence>
<evidence type="ECO:0000313" key="10">
    <source>
        <dbReference type="Proteomes" id="UP000286415"/>
    </source>
</evidence>
<evidence type="ECO:0000256" key="5">
    <source>
        <dbReference type="ARBA" id="ARBA00023242"/>
    </source>
</evidence>
<dbReference type="PANTHER" id="PTHR10649:SF12">
    <property type="entry name" value="SPINELESS, ISOFORM C"/>
    <property type="match status" value="1"/>
</dbReference>
<dbReference type="InterPro" id="IPR000014">
    <property type="entry name" value="PAS"/>
</dbReference>
<dbReference type="FunFam" id="4.10.280.10:FF:000041">
    <property type="entry name" value="aryl hydrocarbon receptor repressor"/>
    <property type="match status" value="1"/>
</dbReference>
<protein>
    <submittedName>
        <fullName evidence="9">Aryl hydrocarbon receptor</fullName>
    </submittedName>
</protein>
<feature type="region of interest" description="Disordered" evidence="6">
    <location>
        <begin position="1133"/>
        <end position="1159"/>
    </location>
</feature>
<dbReference type="GO" id="GO:0004879">
    <property type="term" value="F:nuclear receptor activity"/>
    <property type="evidence" value="ECO:0007669"/>
    <property type="project" value="TreeGrafter"/>
</dbReference>
<keyword evidence="10" id="KW-1185">Reference proteome</keyword>
<dbReference type="EMBL" id="NIRI02000056">
    <property type="protein sequence ID" value="KAG5443257.1"/>
    <property type="molecule type" value="Genomic_DNA"/>
</dbReference>
<keyword evidence="5" id="KW-0539">Nucleus</keyword>
<evidence type="ECO:0000313" key="9">
    <source>
        <dbReference type="EMBL" id="KAG5443257.1"/>
    </source>
</evidence>
<dbReference type="GO" id="GO:0005634">
    <property type="term" value="C:nucleus"/>
    <property type="evidence" value="ECO:0007669"/>
    <property type="project" value="UniProtKB-SubCell"/>
</dbReference>
<dbReference type="Pfam" id="PF00989">
    <property type="entry name" value="PAS"/>
    <property type="match status" value="1"/>
</dbReference>
<feature type="region of interest" description="Disordered" evidence="6">
    <location>
        <begin position="548"/>
        <end position="572"/>
    </location>
</feature>
<dbReference type="GO" id="GO:0006805">
    <property type="term" value="P:xenobiotic metabolic process"/>
    <property type="evidence" value="ECO:0007669"/>
    <property type="project" value="InterPro"/>
</dbReference>
<name>A0A8T1M1N6_CLOSI</name>
<dbReference type="InterPro" id="IPR036638">
    <property type="entry name" value="HLH_DNA-bd_sf"/>
</dbReference>
<dbReference type="PANTHER" id="PTHR10649">
    <property type="entry name" value="ARYL HYDROCARBON RECEPTOR"/>
    <property type="match status" value="1"/>
</dbReference>
<evidence type="ECO:0000256" key="2">
    <source>
        <dbReference type="ARBA" id="ARBA00023015"/>
    </source>
</evidence>
<accession>A0A8T1M1N6</accession>
<dbReference type="SMART" id="SM00091">
    <property type="entry name" value="PAS"/>
    <property type="match status" value="2"/>
</dbReference>
<evidence type="ECO:0000256" key="3">
    <source>
        <dbReference type="ARBA" id="ARBA00023125"/>
    </source>
</evidence>
<dbReference type="Proteomes" id="UP000286415">
    <property type="component" value="Unassembled WGS sequence"/>
</dbReference>
<feature type="region of interest" description="Disordered" evidence="6">
    <location>
        <begin position="955"/>
        <end position="1057"/>
    </location>
</feature>
<evidence type="ECO:0000259" key="7">
    <source>
        <dbReference type="PROSITE" id="PS50112"/>
    </source>
</evidence>
<feature type="compositionally biased region" description="Basic and acidic residues" evidence="6">
    <location>
        <begin position="965"/>
        <end position="984"/>
    </location>
</feature>
<dbReference type="PROSITE" id="PS50888">
    <property type="entry name" value="BHLH"/>
    <property type="match status" value="1"/>
</dbReference>
<dbReference type="SUPFAM" id="SSF47459">
    <property type="entry name" value="HLH, helix-loop-helix DNA-binding domain"/>
    <property type="match status" value="1"/>
</dbReference>
<dbReference type="GO" id="GO:0000976">
    <property type="term" value="F:transcription cis-regulatory region binding"/>
    <property type="evidence" value="ECO:0007669"/>
    <property type="project" value="TreeGrafter"/>
</dbReference>
<feature type="compositionally biased region" description="Polar residues" evidence="6">
    <location>
        <begin position="955"/>
        <end position="964"/>
    </location>
</feature>
<dbReference type="InterPro" id="IPR011598">
    <property type="entry name" value="bHLH_dom"/>
</dbReference>
<evidence type="ECO:0000259" key="8">
    <source>
        <dbReference type="PROSITE" id="PS50888"/>
    </source>
</evidence>
<dbReference type="Pfam" id="PF14598">
    <property type="entry name" value="PAS_11"/>
    <property type="match status" value="1"/>
</dbReference>